<dbReference type="AlphaFoldDB" id="A0A5M3MIY5"/>
<dbReference type="Gene3D" id="4.10.1000.10">
    <property type="entry name" value="Zinc finger, CCCH-type"/>
    <property type="match status" value="1"/>
</dbReference>
<dbReference type="Pfam" id="PF25540">
    <property type="entry name" value="DUF7923"/>
    <property type="match status" value="1"/>
</dbReference>
<sequence length="430" mass="47377">MSSTSSVTAVSVSEHQLWEDTLSTLLSLSDSMRKRNAELEARVADLEVELSVWKQAHSNTLEDASRDSKTMKARLATLNGQVASMETFMNQNQLVLCVIDGDACVFDEALLQQGLEGGRLAAQRLTKAVADFLTLEEECVLGRLSFWVSVYFNRSALVNSLARTSTCSVEQFNAFLMGFGQASPRFLLVDTGYGKEGTYAKIAEYLQTYIRFPQTQRVFFAGGRSSAHESTLMALNKDKLLGKLVLMEERPSMMLPLSPVSLVDEAFLPPLPRLRLDGLFMRDELNATKGPLPLHIDVGTPSRMVCMSGGLPTPRSPPNTAPPTISGSRFVDPSLPLHKQTPPPCNEFYLMSCTKGGSCKYSHEYLLTVEQLATLGANARKAPCNFLKNGLPCPYGERCCWGHVCPNGNKCFHLSKGKCWFKGECMHPPV</sequence>
<dbReference type="InterPro" id="IPR057683">
    <property type="entry name" value="DUF7923"/>
</dbReference>
<dbReference type="PROSITE" id="PS50103">
    <property type="entry name" value="ZF_C3H1"/>
    <property type="match status" value="2"/>
</dbReference>
<organism evidence="5 6">
    <name type="scientific">Coniophora puteana (strain RWD-64-598)</name>
    <name type="common">Brown rot fungus</name>
    <dbReference type="NCBI Taxonomy" id="741705"/>
    <lineage>
        <taxon>Eukaryota</taxon>
        <taxon>Fungi</taxon>
        <taxon>Dikarya</taxon>
        <taxon>Basidiomycota</taxon>
        <taxon>Agaricomycotina</taxon>
        <taxon>Agaricomycetes</taxon>
        <taxon>Agaricomycetidae</taxon>
        <taxon>Boletales</taxon>
        <taxon>Coniophorineae</taxon>
        <taxon>Coniophoraceae</taxon>
        <taxon>Coniophora</taxon>
    </lineage>
</organism>
<gene>
    <name evidence="5" type="ORF">CONPUDRAFT_138372</name>
</gene>
<dbReference type="Proteomes" id="UP000053558">
    <property type="component" value="Unassembled WGS sequence"/>
</dbReference>
<keyword evidence="1" id="KW-0863">Zinc-finger</keyword>
<dbReference type="PANTHER" id="PTHR37543:SF1">
    <property type="entry name" value="CCCH ZINC FINGER DNA BINDING PROTEIN (AFU_ORTHOLOGUE AFUA_5G12760)"/>
    <property type="match status" value="1"/>
</dbReference>
<protein>
    <recommendedName>
        <fullName evidence="4">C3H1-type domain-containing protein</fullName>
    </recommendedName>
</protein>
<evidence type="ECO:0000313" key="6">
    <source>
        <dbReference type="Proteomes" id="UP000053558"/>
    </source>
</evidence>
<feature type="region of interest" description="Disordered" evidence="3">
    <location>
        <begin position="313"/>
        <end position="333"/>
    </location>
</feature>
<dbReference type="OMA" id="CWFKGES"/>
<feature type="coiled-coil region" evidence="2">
    <location>
        <begin position="29"/>
        <end position="81"/>
    </location>
</feature>
<keyword evidence="6" id="KW-1185">Reference proteome</keyword>
<evidence type="ECO:0000256" key="3">
    <source>
        <dbReference type="SAM" id="MobiDB-lite"/>
    </source>
</evidence>
<keyword evidence="1" id="KW-0862">Zinc</keyword>
<dbReference type="PANTHER" id="PTHR37543">
    <property type="entry name" value="CCCH ZINC FINGER DNA BINDING PROTEIN (AFU_ORTHOLOGUE AFUA_5G12760)"/>
    <property type="match status" value="1"/>
</dbReference>
<accession>A0A5M3MIY5</accession>
<evidence type="ECO:0000256" key="2">
    <source>
        <dbReference type="SAM" id="Coils"/>
    </source>
</evidence>
<dbReference type="KEGG" id="cput:CONPUDRAFT_138372"/>
<proteinExistence type="predicted"/>
<dbReference type="RefSeq" id="XP_007770900.1">
    <property type="nucleotide sequence ID" value="XM_007772710.1"/>
</dbReference>
<reference evidence="6" key="1">
    <citation type="journal article" date="2012" name="Science">
        <title>The Paleozoic origin of enzymatic lignin decomposition reconstructed from 31 fungal genomes.</title>
        <authorList>
            <person name="Floudas D."/>
            <person name="Binder M."/>
            <person name="Riley R."/>
            <person name="Barry K."/>
            <person name="Blanchette R.A."/>
            <person name="Henrissat B."/>
            <person name="Martinez A.T."/>
            <person name="Otillar R."/>
            <person name="Spatafora J.W."/>
            <person name="Yadav J.S."/>
            <person name="Aerts A."/>
            <person name="Benoit I."/>
            <person name="Boyd A."/>
            <person name="Carlson A."/>
            <person name="Copeland A."/>
            <person name="Coutinho P.M."/>
            <person name="de Vries R.P."/>
            <person name="Ferreira P."/>
            <person name="Findley K."/>
            <person name="Foster B."/>
            <person name="Gaskell J."/>
            <person name="Glotzer D."/>
            <person name="Gorecki P."/>
            <person name="Heitman J."/>
            <person name="Hesse C."/>
            <person name="Hori C."/>
            <person name="Igarashi K."/>
            <person name="Jurgens J.A."/>
            <person name="Kallen N."/>
            <person name="Kersten P."/>
            <person name="Kohler A."/>
            <person name="Kuees U."/>
            <person name="Kumar T.K.A."/>
            <person name="Kuo A."/>
            <person name="LaButti K."/>
            <person name="Larrondo L.F."/>
            <person name="Lindquist E."/>
            <person name="Ling A."/>
            <person name="Lombard V."/>
            <person name="Lucas S."/>
            <person name="Lundell T."/>
            <person name="Martin R."/>
            <person name="McLaughlin D.J."/>
            <person name="Morgenstern I."/>
            <person name="Morin E."/>
            <person name="Murat C."/>
            <person name="Nagy L.G."/>
            <person name="Nolan M."/>
            <person name="Ohm R.A."/>
            <person name="Patyshakuliyeva A."/>
            <person name="Rokas A."/>
            <person name="Ruiz-Duenas F.J."/>
            <person name="Sabat G."/>
            <person name="Salamov A."/>
            <person name="Samejima M."/>
            <person name="Schmutz J."/>
            <person name="Slot J.C."/>
            <person name="St John F."/>
            <person name="Stenlid J."/>
            <person name="Sun H."/>
            <person name="Sun S."/>
            <person name="Syed K."/>
            <person name="Tsang A."/>
            <person name="Wiebenga A."/>
            <person name="Young D."/>
            <person name="Pisabarro A."/>
            <person name="Eastwood D.C."/>
            <person name="Martin F."/>
            <person name="Cullen D."/>
            <person name="Grigoriev I.V."/>
            <person name="Hibbett D.S."/>
        </authorList>
    </citation>
    <scope>NUCLEOTIDE SEQUENCE [LARGE SCALE GENOMIC DNA]</scope>
    <source>
        <strain evidence="6">RWD-64-598 SS2</strain>
    </source>
</reference>
<dbReference type="OrthoDB" id="2270193at2759"/>
<comment type="caution">
    <text evidence="5">The sequence shown here is derived from an EMBL/GenBank/DDBJ whole genome shotgun (WGS) entry which is preliminary data.</text>
</comment>
<name>A0A5M3MIY5_CONPW</name>
<feature type="domain" description="C3H1-type" evidence="4">
    <location>
        <begin position="339"/>
        <end position="366"/>
    </location>
</feature>
<evidence type="ECO:0000313" key="5">
    <source>
        <dbReference type="EMBL" id="EIW79219.1"/>
    </source>
</evidence>
<feature type="domain" description="C3H1-type" evidence="4">
    <location>
        <begin position="378"/>
        <end position="406"/>
    </location>
</feature>
<keyword evidence="2" id="KW-0175">Coiled coil</keyword>
<evidence type="ECO:0000259" key="4">
    <source>
        <dbReference type="PROSITE" id="PS50103"/>
    </source>
</evidence>
<dbReference type="EMBL" id="JH711581">
    <property type="protein sequence ID" value="EIW79219.1"/>
    <property type="molecule type" value="Genomic_DNA"/>
</dbReference>
<dbReference type="GO" id="GO:0008270">
    <property type="term" value="F:zinc ion binding"/>
    <property type="evidence" value="ECO:0007669"/>
    <property type="project" value="UniProtKB-KW"/>
</dbReference>
<keyword evidence="1" id="KW-0479">Metal-binding</keyword>
<dbReference type="InterPro" id="IPR000571">
    <property type="entry name" value="Znf_CCCH"/>
</dbReference>
<evidence type="ECO:0000256" key="1">
    <source>
        <dbReference type="PROSITE-ProRule" id="PRU00723"/>
    </source>
</evidence>
<dbReference type="GeneID" id="19201186"/>
<feature type="zinc finger region" description="C3H1-type" evidence="1">
    <location>
        <begin position="378"/>
        <end position="406"/>
    </location>
</feature>
<feature type="zinc finger region" description="C3H1-type" evidence="1">
    <location>
        <begin position="339"/>
        <end position="366"/>
    </location>
</feature>